<dbReference type="Proteomes" id="UP001597417">
    <property type="component" value="Unassembled WGS sequence"/>
</dbReference>
<dbReference type="PRINTS" id="PR00080">
    <property type="entry name" value="SDRFAMILY"/>
</dbReference>
<dbReference type="InterPro" id="IPR036291">
    <property type="entry name" value="NAD(P)-bd_dom_sf"/>
</dbReference>
<evidence type="ECO:0000313" key="4">
    <source>
        <dbReference type="EMBL" id="MFD2415657.1"/>
    </source>
</evidence>
<dbReference type="RefSeq" id="WP_378262763.1">
    <property type="nucleotide sequence ID" value="NZ_JBHUKR010000004.1"/>
</dbReference>
<dbReference type="Pfam" id="PF00106">
    <property type="entry name" value="adh_short"/>
    <property type="match status" value="1"/>
</dbReference>
<evidence type="ECO:0000256" key="1">
    <source>
        <dbReference type="ARBA" id="ARBA00006484"/>
    </source>
</evidence>
<keyword evidence="2" id="KW-0560">Oxidoreductase</keyword>
<evidence type="ECO:0000256" key="2">
    <source>
        <dbReference type="ARBA" id="ARBA00023002"/>
    </source>
</evidence>
<comment type="similarity">
    <text evidence="1 3">Belongs to the short-chain dehydrogenases/reductases (SDR) family.</text>
</comment>
<organism evidence="4 5">
    <name type="scientific">Amycolatopsis pigmentata</name>
    <dbReference type="NCBI Taxonomy" id="450801"/>
    <lineage>
        <taxon>Bacteria</taxon>
        <taxon>Bacillati</taxon>
        <taxon>Actinomycetota</taxon>
        <taxon>Actinomycetes</taxon>
        <taxon>Pseudonocardiales</taxon>
        <taxon>Pseudonocardiaceae</taxon>
        <taxon>Amycolatopsis</taxon>
    </lineage>
</organism>
<dbReference type="NCBIfam" id="NF006119">
    <property type="entry name" value="PRK08264.1-5"/>
    <property type="match status" value="1"/>
</dbReference>
<reference evidence="5" key="1">
    <citation type="journal article" date="2019" name="Int. J. Syst. Evol. Microbiol.">
        <title>The Global Catalogue of Microorganisms (GCM) 10K type strain sequencing project: providing services to taxonomists for standard genome sequencing and annotation.</title>
        <authorList>
            <consortium name="The Broad Institute Genomics Platform"/>
            <consortium name="The Broad Institute Genome Sequencing Center for Infectious Disease"/>
            <person name="Wu L."/>
            <person name="Ma J."/>
        </authorList>
    </citation>
    <scope>NUCLEOTIDE SEQUENCE [LARGE SCALE GENOMIC DNA]</scope>
    <source>
        <strain evidence="5">CGMCC 4.7645</strain>
    </source>
</reference>
<dbReference type="EMBL" id="JBHUKR010000004">
    <property type="protein sequence ID" value="MFD2415657.1"/>
    <property type="molecule type" value="Genomic_DNA"/>
</dbReference>
<protein>
    <submittedName>
        <fullName evidence="4">SDR family oxidoreductase</fullName>
    </submittedName>
</protein>
<gene>
    <name evidence="4" type="ORF">ACFSXZ_04870</name>
</gene>
<proteinExistence type="inferred from homology"/>
<dbReference type="PANTHER" id="PTHR43391">
    <property type="entry name" value="RETINOL DEHYDROGENASE-RELATED"/>
    <property type="match status" value="1"/>
</dbReference>
<sequence>MPSLTNSVVLVTGANGGLGSQFVTRALERGAAKVYATARTPRQWDDPRIVSLELDVTDPGSVAAAASAATDVTIVINNAGAANGASLLGDLASVRALFETNFWGALAVANAFTPALRRSRGTLLNVLSVLSWLGVGDAYSATKAALWSATNTQRLKLASDGVRVAALHLGYADTPMTARLTTEKNDPADVVSAAYDGIEADEPEILVDDISRQVKTGLAGPIEGLYPQLAGGRS</sequence>
<dbReference type="SUPFAM" id="SSF51735">
    <property type="entry name" value="NAD(P)-binding Rossmann-fold domains"/>
    <property type="match status" value="1"/>
</dbReference>
<comment type="caution">
    <text evidence="4">The sequence shown here is derived from an EMBL/GenBank/DDBJ whole genome shotgun (WGS) entry which is preliminary data.</text>
</comment>
<keyword evidence="5" id="KW-1185">Reference proteome</keyword>
<dbReference type="Gene3D" id="3.40.50.720">
    <property type="entry name" value="NAD(P)-binding Rossmann-like Domain"/>
    <property type="match status" value="1"/>
</dbReference>
<dbReference type="PANTHER" id="PTHR43391:SF91">
    <property type="entry name" value="OS04G0390700 PROTEIN"/>
    <property type="match status" value="1"/>
</dbReference>
<accession>A0ABW5FPF3</accession>
<name>A0ABW5FPF3_9PSEU</name>
<evidence type="ECO:0000256" key="3">
    <source>
        <dbReference type="RuleBase" id="RU000363"/>
    </source>
</evidence>
<evidence type="ECO:0000313" key="5">
    <source>
        <dbReference type="Proteomes" id="UP001597417"/>
    </source>
</evidence>
<dbReference type="PRINTS" id="PR00081">
    <property type="entry name" value="GDHRDH"/>
</dbReference>
<dbReference type="InterPro" id="IPR002347">
    <property type="entry name" value="SDR_fam"/>
</dbReference>